<dbReference type="PANTHER" id="PTHR30055:SF151">
    <property type="entry name" value="TRANSCRIPTIONAL REGULATORY PROTEIN"/>
    <property type="match status" value="1"/>
</dbReference>
<dbReference type="InterPro" id="IPR004111">
    <property type="entry name" value="Repressor_TetR_C"/>
</dbReference>
<comment type="caution">
    <text evidence="6">The sequence shown here is derived from an EMBL/GenBank/DDBJ whole genome shotgun (WGS) entry which is preliminary data.</text>
</comment>
<keyword evidence="7" id="KW-1185">Reference proteome</keyword>
<evidence type="ECO:0000256" key="4">
    <source>
        <dbReference type="PROSITE-ProRule" id="PRU00335"/>
    </source>
</evidence>
<dbReference type="PRINTS" id="PR00455">
    <property type="entry name" value="HTHTETR"/>
</dbReference>
<keyword evidence="3" id="KW-0804">Transcription</keyword>
<dbReference type="InterPro" id="IPR001647">
    <property type="entry name" value="HTH_TetR"/>
</dbReference>
<dbReference type="RefSeq" id="WP_133741083.1">
    <property type="nucleotide sequence ID" value="NZ_SNYN01000005.1"/>
</dbReference>
<dbReference type="SUPFAM" id="SSF48498">
    <property type="entry name" value="Tetracyclin repressor-like, C-terminal domain"/>
    <property type="match status" value="1"/>
</dbReference>
<evidence type="ECO:0000313" key="7">
    <source>
        <dbReference type="Proteomes" id="UP000295281"/>
    </source>
</evidence>
<organism evidence="6 7">
    <name type="scientific">Actinorugispora endophytica</name>
    <dbReference type="NCBI Taxonomy" id="1605990"/>
    <lineage>
        <taxon>Bacteria</taxon>
        <taxon>Bacillati</taxon>
        <taxon>Actinomycetota</taxon>
        <taxon>Actinomycetes</taxon>
        <taxon>Streptosporangiales</taxon>
        <taxon>Nocardiopsidaceae</taxon>
        <taxon>Actinorugispora</taxon>
    </lineage>
</organism>
<evidence type="ECO:0000259" key="5">
    <source>
        <dbReference type="PROSITE" id="PS50977"/>
    </source>
</evidence>
<reference evidence="6 7" key="1">
    <citation type="submission" date="2019-03" db="EMBL/GenBank/DDBJ databases">
        <title>Genomic Encyclopedia of Type Strains, Phase IV (KMG-IV): sequencing the most valuable type-strain genomes for metagenomic binning, comparative biology and taxonomic classification.</title>
        <authorList>
            <person name="Goeker M."/>
        </authorList>
    </citation>
    <scope>NUCLEOTIDE SEQUENCE [LARGE SCALE GENOMIC DNA]</scope>
    <source>
        <strain evidence="6 7">DSM 46770</strain>
    </source>
</reference>
<keyword evidence="1" id="KW-0805">Transcription regulation</keyword>
<dbReference type="GO" id="GO:0045892">
    <property type="term" value="P:negative regulation of DNA-templated transcription"/>
    <property type="evidence" value="ECO:0007669"/>
    <property type="project" value="InterPro"/>
</dbReference>
<dbReference type="PROSITE" id="PS50977">
    <property type="entry name" value="HTH_TETR_2"/>
    <property type="match status" value="1"/>
</dbReference>
<dbReference type="SUPFAM" id="SSF46689">
    <property type="entry name" value="Homeodomain-like"/>
    <property type="match status" value="1"/>
</dbReference>
<evidence type="ECO:0000256" key="1">
    <source>
        <dbReference type="ARBA" id="ARBA00023015"/>
    </source>
</evidence>
<dbReference type="InterPro" id="IPR050109">
    <property type="entry name" value="HTH-type_TetR-like_transc_reg"/>
</dbReference>
<dbReference type="InterPro" id="IPR036271">
    <property type="entry name" value="Tet_transcr_reg_TetR-rel_C_sf"/>
</dbReference>
<dbReference type="InterPro" id="IPR009057">
    <property type="entry name" value="Homeodomain-like_sf"/>
</dbReference>
<dbReference type="GO" id="GO:0000976">
    <property type="term" value="F:transcription cis-regulatory region binding"/>
    <property type="evidence" value="ECO:0007669"/>
    <property type="project" value="TreeGrafter"/>
</dbReference>
<dbReference type="OrthoDB" id="4540879at2"/>
<dbReference type="Pfam" id="PF00440">
    <property type="entry name" value="TetR_N"/>
    <property type="match status" value="1"/>
</dbReference>
<dbReference type="EMBL" id="SNYN01000005">
    <property type="protein sequence ID" value="TDQ52964.1"/>
    <property type="molecule type" value="Genomic_DNA"/>
</dbReference>
<proteinExistence type="predicted"/>
<dbReference type="GO" id="GO:0003700">
    <property type="term" value="F:DNA-binding transcription factor activity"/>
    <property type="evidence" value="ECO:0007669"/>
    <property type="project" value="TreeGrafter"/>
</dbReference>
<keyword evidence="2 4" id="KW-0238">DNA-binding</keyword>
<accession>A0A4R6UZQ5</accession>
<protein>
    <submittedName>
        <fullName evidence="6">TetR family transcriptional regulator</fullName>
    </submittedName>
</protein>
<name>A0A4R6UZQ5_9ACTN</name>
<evidence type="ECO:0000256" key="2">
    <source>
        <dbReference type="ARBA" id="ARBA00023125"/>
    </source>
</evidence>
<feature type="DNA-binding region" description="H-T-H motif" evidence="4">
    <location>
        <begin position="53"/>
        <end position="72"/>
    </location>
</feature>
<evidence type="ECO:0000313" key="6">
    <source>
        <dbReference type="EMBL" id="TDQ52964.1"/>
    </source>
</evidence>
<dbReference type="Gene3D" id="1.10.357.10">
    <property type="entry name" value="Tetracycline Repressor, domain 2"/>
    <property type="match status" value="1"/>
</dbReference>
<gene>
    <name evidence="6" type="ORF">EV190_10581</name>
</gene>
<dbReference type="PANTHER" id="PTHR30055">
    <property type="entry name" value="HTH-TYPE TRANSCRIPTIONAL REGULATOR RUTR"/>
    <property type="match status" value="1"/>
</dbReference>
<feature type="domain" description="HTH tetR-type" evidence="5">
    <location>
        <begin position="30"/>
        <end position="90"/>
    </location>
</feature>
<evidence type="ECO:0000256" key="3">
    <source>
        <dbReference type="ARBA" id="ARBA00023163"/>
    </source>
</evidence>
<dbReference type="Gene3D" id="1.10.10.60">
    <property type="entry name" value="Homeodomain-like"/>
    <property type="match status" value="1"/>
</dbReference>
<dbReference type="AlphaFoldDB" id="A0A4R6UZQ5"/>
<dbReference type="Pfam" id="PF02909">
    <property type="entry name" value="TetR_C_1"/>
    <property type="match status" value="1"/>
</dbReference>
<dbReference type="Proteomes" id="UP000295281">
    <property type="component" value="Unassembled WGS sequence"/>
</dbReference>
<sequence>MGEDSETGLPRSLERLWGVGETARKGPRPSLSLEAIIRAAIEVADTEGLGAVSMSRVAKQVGFTTMALYRHVGGKDELLMLMADTAGGSPPEPAGTGAEWRAGLEHWAREHMRTTLLHPWVLDVPITGPPVGPVTLAWLDSGLRSLAGTGLAEDEKVAVILLLTNYVRGEALLARGLPREAPDGGAGGPAAGAYERIVSGLVDAGKYPALRTAIEAGVFGDSAESTDADFSFGLRCVLDGVESLVARRAAEGQG</sequence>